<feature type="region of interest" description="Disordered" evidence="1">
    <location>
        <begin position="78"/>
        <end position="105"/>
    </location>
</feature>
<evidence type="ECO:0000313" key="3">
    <source>
        <dbReference type="Proteomes" id="UP000190637"/>
    </source>
</evidence>
<dbReference type="AlphaFoldDB" id="A0A1T4R2V6"/>
<dbReference type="EMBL" id="FUWS01000006">
    <property type="protein sequence ID" value="SKA10384.1"/>
    <property type="molecule type" value="Genomic_DNA"/>
</dbReference>
<reference evidence="2 3" key="1">
    <citation type="submission" date="2017-02" db="EMBL/GenBank/DDBJ databases">
        <authorList>
            <person name="Peterson S.W."/>
        </authorList>
    </citation>
    <scope>NUCLEOTIDE SEQUENCE [LARGE SCALE GENOMIC DNA]</scope>
    <source>
        <strain evidence="2 3">DSM 45154</strain>
    </source>
</reference>
<evidence type="ECO:0000313" key="2">
    <source>
        <dbReference type="EMBL" id="SKA10384.1"/>
    </source>
</evidence>
<dbReference type="STRING" id="1122192.SAMN02745673_02467"/>
<organism evidence="2 3">
    <name type="scientific">Marinactinospora thermotolerans DSM 45154</name>
    <dbReference type="NCBI Taxonomy" id="1122192"/>
    <lineage>
        <taxon>Bacteria</taxon>
        <taxon>Bacillati</taxon>
        <taxon>Actinomycetota</taxon>
        <taxon>Actinomycetes</taxon>
        <taxon>Streptosporangiales</taxon>
        <taxon>Nocardiopsidaceae</taxon>
        <taxon>Marinactinospora</taxon>
    </lineage>
</organism>
<protein>
    <submittedName>
        <fullName evidence="2">Uncharacterized protein</fullName>
    </submittedName>
</protein>
<name>A0A1T4R2V6_9ACTN</name>
<gene>
    <name evidence="2" type="ORF">SAMN02745673_02467</name>
</gene>
<evidence type="ECO:0000256" key="1">
    <source>
        <dbReference type="SAM" id="MobiDB-lite"/>
    </source>
</evidence>
<feature type="region of interest" description="Disordered" evidence="1">
    <location>
        <begin position="1"/>
        <end position="42"/>
    </location>
</feature>
<dbReference type="OrthoDB" id="3436905at2"/>
<keyword evidence="3" id="KW-1185">Reference proteome</keyword>
<dbReference type="Proteomes" id="UP000190637">
    <property type="component" value="Unassembled WGS sequence"/>
</dbReference>
<sequence>MKFELVDPVGWDTGTPAHDPGPAQQDDLTPASVSEPPQQPAERLRTTAARLNAHVRREAGVLDATLARLMERVAALEPAMTDSGQPASPPPPSGFRAGMFAASGH</sequence>
<accession>A0A1T4R2V6</accession>
<dbReference type="RefSeq" id="WP_078761792.1">
    <property type="nucleotide sequence ID" value="NZ_FUWS01000006.1"/>
</dbReference>
<proteinExistence type="predicted"/>